<keyword evidence="7" id="KW-0732">Signal</keyword>
<dbReference type="InterPro" id="IPR003689">
    <property type="entry name" value="ZIP"/>
</dbReference>
<evidence type="ECO:0000256" key="2">
    <source>
        <dbReference type="ARBA" id="ARBA00006939"/>
    </source>
</evidence>
<reference evidence="8 9" key="2">
    <citation type="submission" date="2017-04" db="EMBL/GenBank/DDBJ databases">
        <title>CpG methylation of centromeres and impact of large insertions on vertebrate speciation.</title>
        <authorList>
            <person name="Ichikawa K."/>
            <person name="Yoshimura J."/>
            <person name="Morishita S."/>
        </authorList>
    </citation>
    <scope>NUCLEOTIDE SEQUENCE</scope>
    <source>
        <strain evidence="8 9">HNI</strain>
    </source>
</reference>
<feature type="transmembrane region" description="Helical" evidence="6">
    <location>
        <begin position="164"/>
        <end position="184"/>
    </location>
</feature>
<reference key="1">
    <citation type="journal article" date="2007" name="Nature">
        <title>The medaka draft genome and insights into vertebrate genome evolution.</title>
        <authorList>
            <person name="Kasahara M."/>
            <person name="Naruse K."/>
            <person name="Sasaki S."/>
            <person name="Nakatani Y."/>
            <person name="Qu W."/>
            <person name="Ahsan B."/>
            <person name="Yamada T."/>
            <person name="Nagayasu Y."/>
            <person name="Doi K."/>
            <person name="Kasai Y."/>
            <person name="Jindo T."/>
            <person name="Kobayashi D."/>
            <person name="Shimada A."/>
            <person name="Toyoda A."/>
            <person name="Kuroki Y."/>
            <person name="Fujiyama A."/>
            <person name="Sasaki T."/>
            <person name="Shimizu A."/>
            <person name="Asakawa S."/>
            <person name="Shimizu N."/>
            <person name="Hashimoto S."/>
            <person name="Yang J."/>
            <person name="Lee Y."/>
            <person name="Matsushima K."/>
            <person name="Sugano S."/>
            <person name="Sakaizumi M."/>
            <person name="Narita T."/>
            <person name="Ohishi K."/>
            <person name="Haga S."/>
            <person name="Ohta F."/>
            <person name="Nomoto H."/>
            <person name="Nogata K."/>
            <person name="Morishita T."/>
            <person name="Endo T."/>
            <person name="Shin-I T."/>
            <person name="Takeda H."/>
            <person name="Morishita S."/>
            <person name="Kohara Y."/>
        </authorList>
    </citation>
    <scope>NUCLEOTIDE SEQUENCE [LARGE SCALE GENOMIC DNA]</scope>
    <source>
        <strain>Hd-rR</strain>
    </source>
</reference>
<evidence type="ECO:0000256" key="3">
    <source>
        <dbReference type="ARBA" id="ARBA00022692"/>
    </source>
</evidence>
<dbReference type="Proteomes" id="UP000265180">
    <property type="component" value="Chromosome 22"/>
</dbReference>
<feature type="transmembrane region" description="Helical" evidence="6">
    <location>
        <begin position="386"/>
        <end position="404"/>
    </location>
</feature>
<evidence type="ECO:0000256" key="7">
    <source>
        <dbReference type="SAM" id="SignalP"/>
    </source>
</evidence>
<proteinExistence type="inferred from homology"/>
<feature type="transmembrane region" description="Helical" evidence="6">
    <location>
        <begin position="361"/>
        <end position="380"/>
    </location>
</feature>
<feature type="transmembrane region" description="Helical" evidence="6">
    <location>
        <begin position="196"/>
        <end position="214"/>
    </location>
</feature>
<reference evidence="8" key="3">
    <citation type="submission" date="2025-08" db="UniProtKB">
        <authorList>
            <consortium name="Ensembl"/>
        </authorList>
    </citation>
    <scope>IDENTIFICATION</scope>
    <source>
        <strain evidence="8">HNI</strain>
    </source>
</reference>
<accession>A0A3P9M0I6</accession>
<evidence type="ECO:0000313" key="9">
    <source>
        <dbReference type="Proteomes" id="UP000265180"/>
    </source>
</evidence>
<protein>
    <submittedName>
        <fullName evidence="8">Solute carrier family 39 member 8</fullName>
    </submittedName>
</protein>
<name>A0A3P9M0I6_ORYLA</name>
<dbReference type="InterPro" id="IPR050799">
    <property type="entry name" value="ZIP_Transporter"/>
</dbReference>
<keyword evidence="4 6" id="KW-1133">Transmembrane helix</keyword>
<evidence type="ECO:0000256" key="6">
    <source>
        <dbReference type="SAM" id="Phobius"/>
    </source>
</evidence>
<comment type="similarity">
    <text evidence="2">Belongs to the ZIP transporter (TC 2.A.5) family.</text>
</comment>
<feature type="transmembrane region" description="Helical" evidence="6">
    <location>
        <begin position="130"/>
        <end position="152"/>
    </location>
</feature>
<comment type="subcellular location">
    <subcellularLocation>
        <location evidence="1">Membrane</location>
        <topology evidence="1">Multi-pass membrane protein</topology>
    </subcellularLocation>
</comment>
<evidence type="ECO:0000313" key="8">
    <source>
        <dbReference type="Ensembl" id="ENSORLP00020026518.1"/>
    </source>
</evidence>
<evidence type="ECO:0000256" key="1">
    <source>
        <dbReference type="ARBA" id="ARBA00004141"/>
    </source>
</evidence>
<dbReference type="GO" id="GO:0046873">
    <property type="term" value="F:metal ion transmembrane transporter activity"/>
    <property type="evidence" value="ECO:0007669"/>
    <property type="project" value="InterPro"/>
</dbReference>
<evidence type="ECO:0000256" key="4">
    <source>
        <dbReference type="ARBA" id="ARBA00022989"/>
    </source>
</evidence>
<evidence type="ECO:0000256" key="5">
    <source>
        <dbReference type="ARBA" id="ARBA00023136"/>
    </source>
</evidence>
<sequence>MFCMQLLLSCALALAAQSARAGVPDGPGPEFLENILQFFGQNDSISTRNLENLLLLVSARRSELISEENPLEDQECPSAGQILFHFNLTNVTELTVEHLGRICPAVLTQVLLPSCPYTAPPPLPPLDYSVWGYGFLAVTIINLASLLGLLLIPFTKKSYFPKVLSYFIGLAIGTLFSNAVLQLIPEALGFNPNADSYVENAVAIFGGFYLLFFVEKVLKMCLGLDGEHGHSHSSPADPTTESYLQNGGVPEKKDSVVLAQIVTDRNYPEPPQTPTQEVQVSGTMCHWLRGQRITNIKTVAWMITLGDALHNFIDGLAIGASFTVSVLTGFSTSTAIFCEEFPHELGDFVILLNSGMSVPQAVFFNLLSAMSCYVGLVFGILLGSSFAPNAIFAIAGGMFLYIALADMFPEMDSIAKGQTQTSSKIIFFLIQNAGLLSGFAIILLITLFAGNINLG</sequence>
<organism evidence="8 9">
    <name type="scientific">Oryzias latipes</name>
    <name type="common">Japanese rice fish</name>
    <name type="synonym">Japanese killifish</name>
    <dbReference type="NCBI Taxonomy" id="8090"/>
    <lineage>
        <taxon>Eukaryota</taxon>
        <taxon>Metazoa</taxon>
        <taxon>Chordata</taxon>
        <taxon>Craniata</taxon>
        <taxon>Vertebrata</taxon>
        <taxon>Euteleostomi</taxon>
        <taxon>Actinopterygii</taxon>
        <taxon>Neopterygii</taxon>
        <taxon>Teleostei</taxon>
        <taxon>Neoteleostei</taxon>
        <taxon>Acanthomorphata</taxon>
        <taxon>Ovalentaria</taxon>
        <taxon>Atherinomorphae</taxon>
        <taxon>Beloniformes</taxon>
        <taxon>Adrianichthyidae</taxon>
        <taxon>Oryziinae</taxon>
        <taxon>Oryzias</taxon>
    </lineage>
</organism>
<dbReference type="GO" id="GO:0016020">
    <property type="term" value="C:membrane"/>
    <property type="evidence" value="ECO:0007669"/>
    <property type="project" value="UniProtKB-SubCell"/>
</dbReference>
<dbReference type="Ensembl" id="ENSORLT00020001702.1">
    <property type="protein sequence ID" value="ENSORLP00020026518.1"/>
    <property type="gene ID" value="ENSORLG00020009017.1"/>
</dbReference>
<dbReference type="AlphaFoldDB" id="A0A3P9M0I6"/>
<reference evidence="8" key="4">
    <citation type="submission" date="2025-09" db="UniProtKB">
        <authorList>
            <consortium name="Ensembl"/>
        </authorList>
    </citation>
    <scope>IDENTIFICATION</scope>
    <source>
        <strain evidence="8">HNI</strain>
    </source>
</reference>
<keyword evidence="5 6" id="KW-0472">Membrane</keyword>
<keyword evidence="3 6" id="KW-0812">Transmembrane</keyword>
<feature type="signal peptide" evidence="7">
    <location>
        <begin position="1"/>
        <end position="21"/>
    </location>
</feature>
<dbReference type="PANTHER" id="PTHR12191">
    <property type="entry name" value="SOLUTE CARRIER FAMILY 39"/>
    <property type="match status" value="1"/>
</dbReference>
<dbReference type="PANTHER" id="PTHR12191:SF2">
    <property type="entry name" value="METAL CATION SYMPORTER ZIP8"/>
    <property type="match status" value="1"/>
</dbReference>
<feature type="chain" id="PRO_5017983608" evidence="7">
    <location>
        <begin position="22"/>
        <end position="455"/>
    </location>
</feature>
<feature type="transmembrane region" description="Helical" evidence="6">
    <location>
        <begin position="425"/>
        <end position="449"/>
    </location>
</feature>
<dbReference type="Pfam" id="PF02535">
    <property type="entry name" value="Zip"/>
    <property type="match status" value="1"/>
</dbReference>